<dbReference type="Gene3D" id="1.10.3990.20">
    <property type="entry name" value="protein bp1543"/>
    <property type="match status" value="1"/>
</dbReference>
<accession>A0ABQ6CER8</accession>
<dbReference type="InterPro" id="IPR038268">
    <property type="entry name" value="RHH_sf"/>
</dbReference>
<keyword evidence="3" id="KW-1185">Reference proteome</keyword>
<dbReference type="RefSeq" id="WP_284311638.1">
    <property type="nucleotide sequence ID" value="NZ_BSPC01000015.1"/>
</dbReference>
<evidence type="ECO:0000313" key="2">
    <source>
        <dbReference type="EMBL" id="GLS18766.1"/>
    </source>
</evidence>
<evidence type="ECO:0000313" key="3">
    <source>
        <dbReference type="Proteomes" id="UP001156882"/>
    </source>
</evidence>
<dbReference type="EMBL" id="BSPC01000015">
    <property type="protein sequence ID" value="GLS18766.1"/>
    <property type="molecule type" value="Genomic_DNA"/>
</dbReference>
<proteinExistence type="predicted"/>
<gene>
    <name evidence="2" type="ORF">GCM10007874_17830</name>
</gene>
<comment type="caution">
    <text evidence="2">The sequence shown here is derived from an EMBL/GenBank/DDBJ whole genome shotgun (WGS) entry which is preliminary data.</text>
</comment>
<evidence type="ECO:0000259" key="1">
    <source>
        <dbReference type="Pfam" id="PF13467"/>
    </source>
</evidence>
<dbReference type="Pfam" id="PF13467">
    <property type="entry name" value="RHH_4"/>
    <property type="match status" value="1"/>
</dbReference>
<protein>
    <recommendedName>
        <fullName evidence="1">Ribbon-helix-helix domain-containing protein</fullName>
    </recommendedName>
</protein>
<feature type="domain" description="Ribbon-helix-helix" evidence="1">
    <location>
        <begin position="6"/>
        <end position="60"/>
    </location>
</feature>
<name>A0ABQ6CER8_9HYPH</name>
<organism evidence="2 3">
    <name type="scientific">Labrys miyagiensis</name>
    <dbReference type="NCBI Taxonomy" id="346912"/>
    <lineage>
        <taxon>Bacteria</taxon>
        <taxon>Pseudomonadati</taxon>
        <taxon>Pseudomonadota</taxon>
        <taxon>Alphaproteobacteria</taxon>
        <taxon>Hyphomicrobiales</taxon>
        <taxon>Xanthobacteraceae</taxon>
        <taxon>Labrys</taxon>
    </lineage>
</organism>
<dbReference type="Proteomes" id="UP001156882">
    <property type="component" value="Unassembled WGS sequence"/>
</dbReference>
<reference evidence="3" key="1">
    <citation type="journal article" date="2019" name="Int. J. Syst. Evol. Microbiol.">
        <title>The Global Catalogue of Microorganisms (GCM) 10K type strain sequencing project: providing services to taxonomists for standard genome sequencing and annotation.</title>
        <authorList>
            <consortium name="The Broad Institute Genomics Platform"/>
            <consortium name="The Broad Institute Genome Sequencing Center for Infectious Disease"/>
            <person name="Wu L."/>
            <person name="Ma J."/>
        </authorList>
    </citation>
    <scope>NUCLEOTIDE SEQUENCE [LARGE SCALE GENOMIC DNA]</scope>
    <source>
        <strain evidence="3">NBRC 101365</strain>
    </source>
</reference>
<sequence>MPSRLQNHRVWLNGRETDLTLEAGFWAALGQIARKQRRSVECLLCELEEARPKRGLRSAVIEFVLTNA</sequence>
<dbReference type="InterPro" id="IPR027373">
    <property type="entry name" value="RHH_dom"/>
</dbReference>